<accession>A0A0D2HU17</accession>
<reference evidence="6" key="1">
    <citation type="submission" date="2015-01" db="EMBL/GenBank/DDBJ databases">
        <title>The Genome Sequence of Cladophialophora bantiana CBS 173.52.</title>
        <authorList>
            <consortium name="The Broad Institute Genomics Platform"/>
            <person name="Cuomo C."/>
            <person name="de Hoog S."/>
            <person name="Gorbushina A."/>
            <person name="Stielow B."/>
            <person name="Teixiera M."/>
            <person name="Abouelleil A."/>
            <person name="Chapman S.B."/>
            <person name="Priest M."/>
            <person name="Young S.K."/>
            <person name="Wortman J."/>
            <person name="Nusbaum C."/>
            <person name="Birren B."/>
        </authorList>
    </citation>
    <scope>NUCLEOTIDE SEQUENCE [LARGE SCALE GENOMIC DNA]</scope>
    <source>
        <strain evidence="6">CBS 173.52</strain>
    </source>
</reference>
<evidence type="ECO:0000256" key="1">
    <source>
        <dbReference type="ARBA" id="ARBA00006700"/>
    </source>
</evidence>
<dbReference type="RefSeq" id="XP_016614628.1">
    <property type="nucleotide sequence ID" value="XM_016769255.1"/>
</dbReference>
<proteinExistence type="inferred from homology"/>
<comment type="similarity">
    <text evidence="1">Belongs to the universal ribosomal protein uL23 family.</text>
</comment>
<dbReference type="Pfam" id="PF00276">
    <property type="entry name" value="Ribosomal_L23"/>
    <property type="match status" value="1"/>
</dbReference>
<evidence type="ECO:0000313" key="7">
    <source>
        <dbReference type="Proteomes" id="UP000053789"/>
    </source>
</evidence>
<evidence type="ECO:0000256" key="4">
    <source>
        <dbReference type="ARBA" id="ARBA00039977"/>
    </source>
</evidence>
<protein>
    <recommendedName>
        <fullName evidence="4">Large ribosomal subunit protein uL23m</fullName>
    </recommendedName>
</protein>
<dbReference type="InterPro" id="IPR012677">
    <property type="entry name" value="Nucleotide-bd_a/b_plait_sf"/>
</dbReference>
<dbReference type="InterPro" id="IPR012678">
    <property type="entry name" value="Ribosomal_uL23/eL15/eS24_sf"/>
</dbReference>
<dbReference type="GeneID" id="27704472"/>
<dbReference type="Gene3D" id="3.30.70.330">
    <property type="match status" value="1"/>
</dbReference>
<dbReference type="InterPro" id="IPR013025">
    <property type="entry name" value="Ribosomal_uL23-like"/>
</dbReference>
<dbReference type="GO" id="GO:0003735">
    <property type="term" value="F:structural constituent of ribosome"/>
    <property type="evidence" value="ECO:0007669"/>
    <property type="project" value="InterPro"/>
</dbReference>
<gene>
    <name evidence="6" type="ORF">Z519_11544</name>
</gene>
<dbReference type="PANTHER" id="PTHR12059">
    <property type="entry name" value="RIBOSOMAL PROTEIN L23-RELATED"/>
    <property type="match status" value="1"/>
</dbReference>
<dbReference type="PANTHER" id="PTHR12059:SF5">
    <property type="entry name" value="LARGE RIBOSOMAL SUBUNIT PROTEIN UL23M"/>
    <property type="match status" value="1"/>
</dbReference>
<dbReference type="OrthoDB" id="275582at2759"/>
<keyword evidence="7" id="KW-1185">Reference proteome</keyword>
<evidence type="ECO:0000256" key="5">
    <source>
        <dbReference type="SAM" id="MobiDB-lite"/>
    </source>
</evidence>
<dbReference type="Proteomes" id="UP000053789">
    <property type="component" value="Unassembled WGS sequence"/>
</dbReference>
<dbReference type="GO" id="GO:0032543">
    <property type="term" value="P:mitochondrial translation"/>
    <property type="evidence" value="ECO:0007669"/>
    <property type="project" value="TreeGrafter"/>
</dbReference>
<dbReference type="AlphaFoldDB" id="A0A0D2HU17"/>
<keyword evidence="2" id="KW-0689">Ribosomal protein</keyword>
<dbReference type="GO" id="GO:0005762">
    <property type="term" value="C:mitochondrial large ribosomal subunit"/>
    <property type="evidence" value="ECO:0007669"/>
    <property type="project" value="TreeGrafter"/>
</dbReference>
<evidence type="ECO:0000313" key="6">
    <source>
        <dbReference type="EMBL" id="KIW87959.1"/>
    </source>
</evidence>
<keyword evidence="3" id="KW-0687">Ribonucleoprotein</keyword>
<dbReference type="SUPFAM" id="SSF54189">
    <property type="entry name" value="Ribosomal proteins S24e, L23 and L15e"/>
    <property type="match status" value="1"/>
</dbReference>
<dbReference type="HOGENOM" id="CLU_047745_0_0_1"/>
<dbReference type="EMBL" id="KN847001">
    <property type="protein sequence ID" value="KIW87959.1"/>
    <property type="molecule type" value="Genomic_DNA"/>
</dbReference>
<evidence type="ECO:0000256" key="2">
    <source>
        <dbReference type="ARBA" id="ARBA00022980"/>
    </source>
</evidence>
<evidence type="ECO:0000256" key="3">
    <source>
        <dbReference type="ARBA" id="ARBA00023274"/>
    </source>
</evidence>
<sequence>MPRATAPRAKVHVKRTPPTLLTHRVHPQDGNGPRLWNAKRRIKTSKGLPFFRAHALVSKEKLQEWKRTAWNRLNAEEQQAFDPVFRKDGLNLEWWKLDRKNLERFMDTHPSLREVSSDVKSFIAAGSINFEKSTILRILMDPARYFAAPHNVPLSMRRQVYFPDPKDAVVLMRTPHLGPRYAAFDVPLHFNKIDLRAYLKDVYGVDVLHIRSVVVQQKVERKDGRDRYSQGQLFRPSSKKKMTCLLAKPFVYPAEPDDLEPWEHERYWESMKAIVAKNREESEWGMMNPDLNHRKAIALQAQQLLKGKMKWAPTWQNFADDWRAMRGLSGTSNANNVQPPQPTNSST</sequence>
<name>A0A0D2HU17_CLAB1</name>
<dbReference type="VEuPathDB" id="FungiDB:Z519_11544"/>
<feature type="compositionally biased region" description="Polar residues" evidence="5">
    <location>
        <begin position="329"/>
        <end position="347"/>
    </location>
</feature>
<feature type="region of interest" description="Disordered" evidence="5">
    <location>
        <begin position="326"/>
        <end position="347"/>
    </location>
</feature>
<organism evidence="6 7">
    <name type="scientific">Cladophialophora bantiana (strain ATCC 10958 / CBS 173.52 / CDC B-1940 / NIH 8579)</name>
    <name type="common">Xylohypha bantiana</name>
    <dbReference type="NCBI Taxonomy" id="1442370"/>
    <lineage>
        <taxon>Eukaryota</taxon>
        <taxon>Fungi</taxon>
        <taxon>Dikarya</taxon>
        <taxon>Ascomycota</taxon>
        <taxon>Pezizomycotina</taxon>
        <taxon>Eurotiomycetes</taxon>
        <taxon>Chaetothyriomycetidae</taxon>
        <taxon>Chaetothyriales</taxon>
        <taxon>Herpotrichiellaceae</taxon>
        <taxon>Cladophialophora</taxon>
    </lineage>
</organism>